<keyword evidence="3" id="KW-1185">Reference proteome</keyword>
<reference evidence="3" key="4">
    <citation type="journal article" date="2022" name="Microb. Genom.">
        <title>A global pangenome for the wheat fungal pathogen Pyrenophora tritici-repentis and prediction of effector protein structural homology.</title>
        <authorList>
            <person name="Moolhuijzen P.M."/>
            <person name="See P.T."/>
            <person name="Shi G."/>
            <person name="Powell H.R."/>
            <person name="Cockram J."/>
            <person name="Jorgensen L.N."/>
            <person name="Benslimane H."/>
            <person name="Strelkov S.E."/>
            <person name="Turner J."/>
            <person name="Liu Z."/>
            <person name="Moffat C.S."/>
        </authorList>
    </citation>
    <scope>NUCLEOTIDE SEQUENCE [LARGE SCALE GENOMIC DNA]</scope>
</reference>
<dbReference type="Proteomes" id="UP000245464">
    <property type="component" value="Chromosome 1"/>
</dbReference>
<comment type="caution">
    <text evidence="2">The sequence shown here is derived from an EMBL/GenBank/DDBJ whole genome shotgun (WGS) entry which is preliminary data.</text>
</comment>
<accession>A0A2W1HWF9</accession>
<dbReference type="EMBL" id="NRDI02000009">
    <property type="protein sequence ID" value="KAI1513732.1"/>
    <property type="molecule type" value="Genomic_DNA"/>
</dbReference>
<dbReference type="Proteomes" id="UP000249757">
    <property type="component" value="Unassembled WGS sequence"/>
</dbReference>
<dbReference type="OMA" id="LWETTIA"/>
<evidence type="ECO:0000313" key="1">
    <source>
        <dbReference type="EMBL" id="KAF7577801.1"/>
    </source>
</evidence>
<dbReference type="AlphaFoldDB" id="A0A2W1HWF9"/>
<reference evidence="1" key="1">
    <citation type="journal article" date="2018" name="BMC Genomics">
        <title>Comparative genomics of the wheat fungal pathogen Pyrenophora tritici-repentis reveals chromosomal variations and genome plasticity.</title>
        <authorList>
            <person name="Moolhuijzen P."/>
            <person name="See P.T."/>
            <person name="Hane J.K."/>
            <person name="Shi G."/>
            <person name="Liu Z."/>
            <person name="Oliver R.P."/>
            <person name="Moffat C.S."/>
        </authorList>
    </citation>
    <scope>NUCLEOTIDE SEQUENCE [LARGE SCALE GENOMIC DNA]</scope>
    <source>
        <strain evidence="1">M4</strain>
    </source>
</reference>
<evidence type="ECO:0000313" key="3">
    <source>
        <dbReference type="Proteomes" id="UP000249757"/>
    </source>
</evidence>
<dbReference type="OrthoDB" id="3785918at2759"/>
<sequence length="253" mass="28684">MPNPELVTLPGNSDVLREASHMANIARFLHLWKHARALVGTYGTYTTIRNTTVFRRASAPRSRSSTVEPSDTEIFLSLDAAETAINSAQPDGAAKDDLHFFNSLWETTIAVLEDILAHGPLPQELFGWGIFALSTGYLYSPCDRDIFSNHKHRLRSALKMMPSLHGRRRNEYVISGSISIEMHVKAMKEIHTVGHILLSRFRQDGWKKVRWYHATRVAERWIQALGLVPEERVEKANEMGSEDQEARSAFTFP</sequence>
<organism evidence="2 3">
    <name type="scientific">Pyrenophora tritici-repentis</name>
    <dbReference type="NCBI Taxonomy" id="45151"/>
    <lineage>
        <taxon>Eukaryota</taxon>
        <taxon>Fungi</taxon>
        <taxon>Dikarya</taxon>
        <taxon>Ascomycota</taxon>
        <taxon>Pezizomycotina</taxon>
        <taxon>Dothideomycetes</taxon>
        <taxon>Pleosporomycetidae</taxon>
        <taxon>Pleosporales</taxon>
        <taxon>Pleosporineae</taxon>
        <taxon>Pleosporaceae</taxon>
        <taxon>Pyrenophora</taxon>
    </lineage>
</organism>
<reference evidence="2" key="3">
    <citation type="journal article" date="2022" name="bioRxiv">
        <title>A global pangenome for the wheat fungal pathogen Pyrenophora tritici-repentis and prediction of effector protein structural homology.</title>
        <authorList>
            <person name="Moolhuijzen P."/>
            <person name="See P.T."/>
            <person name="Shi G."/>
            <person name="Powell H.R."/>
            <person name="Cockram J."/>
            <person name="Jorgensen L.N."/>
            <person name="Benslimane H."/>
            <person name="Strelkov S.E."/>
            <person name="Turner J."/>
            <person name="Liu Z."/>
            <person name="Moffat C.S."/>
        </authorList>
    </citation>
    <scope>NUCLEOTIDE SEQUENCE</scope>
    <source>
        <strain evidence="2">86-124</strain>
    </source>
</reference>
<evidence type="ECO:0000313" key="2">
    <source>
        <dbReference type="EMBL" id="KAI1513732.1"/>
    </source>
</evidence>
<protein>
    <submittedName>
        <fullName evidence="2">Uncharacterized protein</fullName>
    </submittedName>
</protein>
<reference evidence="2" key="2">
    <citation type="submission" date="2021-05" db="EMBL/GenBank/DDBJ databases">
        <authorList>
            <person name="Moolhuijzen P.M."/>
            <person name="Moffat C.S."/>
        </authorList>
    </citation>
    <scope>NUCLEOTIDE SEQUENCE</scope>
    <source>
        <strain evidence="2">86-124</strain>
    </source>
</reference>
<proteinExistence type="predicted"/>
<name>A0A2W1HWF9_9PLEO</name>
<gene>
    <name evidence="2" type="ORF">Ptr86124_007634</name>
    <name evidence="1" type="ORF">PtrM4_020410</name>
</gene>
<dbReference type="EMBL" id="NQIK02000001">
    <property type="protein sequence ID" value="KAF7577801.1"/>
    <property type="molecule type" value="Genomic_DNA"/>
</dbReference>